<evidence type="ECO:0000256" key="1">
    <source>
        <dbReference type="SAM" id="Phobius"/>
    </source>
</evidence>
<dbReference type="PANTHER" id="PTHR35342:SF5">
    <property type="entry name" value="TRICARBOXYLIC TRANSPORT PROTEIN"/>
    <property type="match status" value="1"/>
</dbReference>
<reference evidence="3" key="1">
    <citation type="submission" date="2022-12" db="EMBL/GenBank/DDBJ databases">
        <title>New Phytohabitans aurantiacus sp. RD004123 nov., an actinomycete isolated from soil.</title>
        <authorList>
            <person name="Triningsih D.W."/>
            <person name="Harunari E."/>
            <person name="Igarashi Y."/>
        </authorList>
    </citation>
    <scope>NUCLEOTIDE SEQUENCE</scope>
    <source>
        <strain evidence="3">RD004123</strain>
    </source>
</reference>
<keyword evidence="4" id="KW-1185">Reference proteome</keyword>
<dbReference type="EMBL" id="BSDI01000002">
    <property type="protein sequence ID" value="GLH95351.1"/>
    <property type="molecule type" value="Genomic_DNA"/>
</dbReference>
<feature type="transmembrane region" description="Helical" evidence="1">
    <location>
        <begin position="60"/>
        <end position="81"/>
    </location>
</feature>
<feature type="transmembrane region" description="Helical" evidence="1">
    <location>
        <begin position="146"/>
        <end position="163"/>
    </location>
</feature>
<dbReference type="InterPro" id="IPR002823">
    <property type="entry name" value="DUF112_TM"/>
</dbReference>
<feature type="transmembrane region" description="Helical" evidence="1">
    <location>
        <begin position="360"/>
        <end position="380"/>
    </location>
</feature>
<feature type="transmembrane region" description="Helical" evidence="1">
    <location>
        <begin position="257"/>
        <end position="280"/>
    </location>
</feature>
<comment type="caution">
    <text evidence="3">The sequence shown here is derived from an EMBL/GenBank/DDBJ whole genome shotgun (WGS) entry which is preliminary data.</text>
</comment>
<feature type="transmembrane region" description="Helical" evidence="1">
    <location>
        <begin position="169"/>
        <end position="187"/>
    </location>
</feature>
<keyword evidence="1" id="KW-0472">Membrane</keyword>
<proteinExistence type="predicted"/>
<feature type="transmembrane region" description="Helical" evidence="1">
    <location>
        <begin position="314"/>
        <end position="340"/>
    </location>
</feature>
<name>A0ABQ5QKZ0_9ACTN</name>
<feature type="transmembrane region" description="Helical" evidence="1">
    <location>
        <begin position="108"/>
        <end position="134"/>
    </location>
</feature>
<evidence type="ECO:0000313" key="3">
    <source>
        <dbReference type="EMBL" id="GLH95351.1"/>
    </source>
</evidence>
<dbReference type="RefSeq" id="WP_281892342.1">
    <property type="nucleotide sequence ID" value="NZ_BSDI01000002.1"/>
</dbReference>
<feature type="domain" description="DUF112" evidence="2">
    <location>
        <begin position="19"/>
        <end position="437"/>
    </location>
</feature>
<feature type="transmembrane region" description="Helical" evidence="1">
    <location>
        <begin position="469"/>
        <end position="486"/>
    </location>
</feature>
<keyword evidence="1" id="KW-1133">Transmembrane helix</keyword>
<evidence type="ECO:0000259" key="2">
    <source>
        <dbReference type="Pfam" id="PF01970"/>
    </source>
</evidence>
<feature type="transmembrane region" description="Helical" evidence="1">
    <location>
        <begin position="18"/>
        <end position="48"/>
    </location>
</feature>
<keyword evidence="1" id="KW-0812">Transmembrane</keyword>
<feature type="transmembrane region" description="Helical" evidence="1">
    <location>
        <begin position="387"/>
        <end position="403"/>
    </location>
</feature>
<dbReference type="PANTHER" id="PTHR35342">
    <property type="entry name" value="TRICARBOXYLIC TRANSPORT PROTEIN"/>
    <property type="match status" value="1"/>
</dbReference>
<evidence type="ECO:0000313" key="4">
    <source>
        <dbReference type="Proteomes" id="UP001144280"/>
    </source>
</evidence>
<gene>
    <name evidence="3" type="ORF">Pa4123_06230</name>
</gene>
<accession>A0ABQ5QKZ0</accession>
<sequence>MDFGSVLSGFEVVFEPQNILYCLIGVTLGMLVGVLPGLGPAATIAILLPITYNIEPTPAVIMLAGIFYGAQYGGTITSVLLRLPGEASTVVTALDGHQMARQGKAGSALGIAAIGSFIGGTASIVLLTFIAPLVADAALEFGPAEYTVLALIGIFLVATLGNGALIKSVAAAGVGLLLATVGLDPLVGTPRFTFGSDQLADGIDFVIVAMGVFGVGEILYNLEHRLRPQPAVLSFGRAIPRRPEWLQSRMAILRGSIVGFVLGVLPGGGATMSSLVAYAVEKRSAKDPSRFGKGAIEGVAGPESANNAAATSSFIPLLTLGIPANATMAVLFGALLLQGIPPGPQLIVDHPDVFWGVVNSMYLGNIILLLLSIPLIGVFVRLLKVRAGILAPLTVLVTMIGVYSIRNNAFDMFLVVGLGILGYGMKKLGFEPGPFVLAFVLGKLLEASFRRSMRLFDGDVLGFFQRPVSAVLVAVLVLTIVVIPVLRMVRNRQASLTPAERKS</sequence>
<dbReference type="Proteomes" id="UP001144280">
    <property type="component" value="Unassembled WGS sequence"/>
</dbReference>
<protein>
    <recommendedName>
        <fullName evidence="2">DUF112 domain-containing protein</fullName>
    </recommendedName>
</protein>
<organism evidence="3 4">
    <name type="scientific">Phytohabitans aurantiacus</name>
    <dbReference type="NCBI Taxonomy" id="3016789"/>
    <lineage>
        <taxon>Bacteria</taxon>
        <taxon>Bacillati</taxon>
        <taxon>Actinomycetota</taxon>
        <taxon>Actinomycetes</taxon>
        <taxon>Micromonosporales</taxon>
        <taxon>Micromonosporaceae</taxon>
    </lineage>
</organism>
<dbReference type="Pfam" id="PF01970">
    <property type="entry name" value="TctA"/>
    <property type="match status" value="1"/>
</dbReference>